<feature type="transmembrane region" description="Helical" evidence="1">
    <location>
        <begin position="388"/>
        <end position="405"/>
    </location>
</feature>
<gene>
    <name evidence="2" type="ORF">CSX01_10000</name>
</gene>
<feature type="transmembrane region" description="Helical" evidence="1">
    <location>
        <begin position="357"/>
        <end position="376"/>
    </location>
</feature>
<accession>A0A2G3DTU1</accession>
<feature type="transmembrane region" description="Helical" evidence="1">
    <location>
        <begin position="116"/>
        <end position="133"/>
    </location>
</feature>
<evidence type="ECO:0000313" key="3">
    <source>
        <dbReference type="Proteomes" id="UP000225889"/>
    </source>
</evidence>
<feature type="transmembrane region" description="Helical" evidence="1">
    <location>
        <begin position="64"/>
        <end position="86"/>
    </location>
</feature>
<feature type="transmembrane region" description="Helical" evidence="1">
    <location>
        <begin position="163"/>
        <end position="179"/>
    </location>
</feature>
<dbReference type="Proteomes" id="UP000225889">
    <property type="component" value="Unassembled WGS sequence"/>
</dbReference>
<evidence type="ECO:0008006" key="4">
    <source>
        <dbReference type="Google" id="ProtNLM"/>
    </source>
</evidence>
<reference evidence="2 3" key="2">
    <citation type="submission" date="2017-10" db="EMBL/GenBank/DDBJ databases">
        <authorList>
            <person name="Banno H."/>
            <person name="Chua N.-H."/>
        </authorList>
    </citation>
    <scope>NUCLEOTIDE SEQUENCE [LARGE SCALE GENOMIC DNA]</scope>
    <source>
        <strain evidence="2 3">JK626</strain>
    </source>
</reference>
<feature type="transmembrane region" description="Helical" evidence="1">
    <location>
        <begin position="186"/>
        <end position="206"/>
    </location>
</feature>
<protein>
    <recommendedName>
        <fullName evidence="4">Glycosyltransferase RgtA/B/C/D-like domain-containing protein</fullName>
    </recommendedName>
</protein>
<evidence type="ECO:0000256" key="1">
    <source>
        <dbReference type="SAM" id="Phobius"/>
    </source>
</evidence>
<feature type="transmembrane region" description="Helical" evidence="1">
    <location>
        <begin position="93"/>
        <end position="110"/>
    </location>
</feature>
<keyword evidence="1" id="KW-0472">Membrane</keyword>
<reference evidence="2 3" key="1">
    <citation type="submission" date="2017-10" db="EMBL/GenBank/DDBJ databases">
        <title>Resolving the taxonomy of Roseburia spp., Eubacterium rectale and Agathobacter spp. through phylogenomic analysis.</title>
        <authorList>
            <person name="Sheridan P.O."/>
            <person name="Walker A.W."/>
            <person name="Duncan S.H."/>
            <person name="Scott K.P."/>
            <person name="Toole P.W.O."/>
            <person name="Luis P."/>
            <person name="Flint H.J."/>
        </authorList>
    </citation>
    <scope>NUCLEOTIDE SEQUENCE [LARGE SCALE GENOMIC DNA]</scope>
    <source>
        <strain evidence="2 3">JK626</strain>
    </source>
</reference>
<feature type="transmembrane region" description="Helical" evidence="1">
    <location>
        <begin position="333"/>
        <end position="351"/>
    </location>
</feature>
<proteinExistence type="predicted"/>
<dbReference type="AlphaFoldDB" id="A0A2G3DTU1"/>
<feature type="transmembrane region" description="Helical" evidence="1">
    <location>
        <begin position="301"/>
        <end position="321"/>
    </location>
</feature>
<organism evidence="2 3">
    <name type="scientific">Pseudobutyrivibrio ruminis</name>
    <dbReference type="NCBI Taxonomy" id="46206"/>
    <lineage>
        <taxon>Bacteria</taxon>
        <taxon>Bacillati</taxon>
        <taxon>Bacillota</taxon>
        <taxon>Clostridia</taxon>
        <taxon>Lachnospirales</taxon>
        <taxon>Lachnospiraceae</taxon>
        <taxon>Pseudobutyrivibrio</taxon>
    </lineage>
</organism>
<name>A0A2G3DTU1_9FIRM</name>
<comment type="caution">
    <text evidence="2">The sequence shown here is derived from an EMBL/GenBank/DDBJ whole genome shotgun (WGS) entry which is preliminary data.</text>
</comment>
<dbReference type="EMBL" id="PDYF01000023">
    <property type="protein sequence ID" value="PHU34438.1"/>
    <property type="molecule type" value="Genomic_DNA"/>
</dbReference>
<evidence type="ECO:0000313" key="2">
    <source>
        <dbReference type="EMBL" id="PHU34438.1"/>
    </source>
</evidence>
<keyword evidence="1" id="KW-1133">Transmembrane helix</keyword>
<keyword evidence="1" id="KW-0812">Transmembrane</keyword>
<sequence>MLIINVVVLGVVLLLFEPTIKSDDYDLSMVLYGALNGEYSSITMYCLPSFGAIIKSLLIIIPEIPWYAVVNYIFIFLSLFFISIVFCRYKNRCLLFEIVLLPFFAYELYIRMTFTKTAGIIIISGLLVLLYLIDCSSKNKAIWGCSIAWILMGISIRSTMLNLILEVFISAFIISFFVVKNERKKIIIIKFIITVLALLFLGKILFNVNSDIKNNYDEWVTYSQYNNARARLQDYYMPEYDDFEESYKEIGVSKNDYIAFKTWGLYIDYDFFTIERLNAIASIDEMPAKSNLFDTVMKNLFSYYFSETGFYFLLLVMMLFFCANGVSTIDKSIIVVSVGGCSFLAYAYMSYLGRLQHHVDLSIMIAATVLVMYYYYKYDCSIKNKRQALLVVVIIITVFLCRFNTSISKASYYANDVENQKKLYDDNKKIMDLLSNDKEHVYVFCPHTTNFFYDCIFEPFEVIPKGYYSNLEMTNRYRIPSWDSIAIDYGIDNYFKEATDSAEILFVDSDINNGWIDVVQTFINEHYCSGAEYELVNKYGTINIYRFIDKSGDIEN</sequence>